<gene>
    <name evidence="1" type="ORF">ACERZ8_16695</name>
</gene>
<dbReference type="RefSeq" id="WP_407593273.1">
    <property type="nucleotide sequence ID" value="NZ_JBHDIY010000002.1"/>
</dbReference>
<comment type="caution">
    <text evidence="1">The sequence shown here is derived from an EMBL/GenBank/DDBJ whole genome shotgun (WGS) entry which is preliminary data.</text>
</comment>
<proteinExistence type="predicted"/>
<dbReference type="Proteomes" id="UP001627408">
    <property type="component" value="Unassembled WGS sequence"/>
</dbReference>
<organism evidence="1 2">
    <name type="scientific">Tateyamaria armeniaca</name>
    <dbReference type="NCBI Taxonomy" id="2518930"/>
    <lineage>
        <taxon>Bacteria</taxon>
        <taxon>Pseudomonadati</taxon>
        <taxon>Pseudomonadota</taxon>
        <taxon>Alphaproteobacteria</taxon>
        <taxon>Rhodobacterales</taxon>
        <taxon>Roseobacteraceae</taxon>
        <taxon>Tateyamaria</taxon>
    </lineage>
</organism>
<evidence type="ECO:0000313" key="1">
    <source>
        <dbReference type="EMBL" id="MFL4471431.1"/>
    </source>
</evidence>
<sequence>MRHPYKSLEMNSLYAREQSLFAEMKVADQIRKRKQRRRRMLMWVLRRL</sequence>
<evidence type="ECO:0000313" key="2">
    <source>
        <dbReference type="Proteomes" id="UP001627408"/>
    </source>
</evidence>
<protein>
    <submittedName>
        <fullName evidence="1">Uncharacterized protein</fullName>
    </submittedName>
</protein>
<accession>A0ABW8UZS1</accession>
<name>A0ABW8UZS1_9RHOB</name>
<dbReference type="EMBL" id="JBHDIY010000002">
    <property type="protein sequence ID" value="MFL4471431.1"/>
    <property type="molecule type" value="Genomic_DNA"/>
</dbReference>
<reference evidence="1 2" key="1">
    <citation type="submission" date="2024-08" db="EMBL/GenBank/DDBJ databases">
        <title>Tateyamaria sp. nov., isolated from marine algae.</title>
        <authorList>
            <person name="Choi B.J."/>
            <person name="Kim J.M."/>
            <person name="Lee J.K."/>
            <person name="Choi D.G."/>
            <person name="Bayburt H."/>
            <person name="Baek J.H."/>
            <person name="Han D.M."/>
            <person name="Jeon C.O."/>
        </authorList>
    </citation>
    <scope>NUCLEOTIDE SEQUENCE [LARGE SCALE GENOMIC DNA]</scope>
    <source>
        <strain evidence="1 2">KMU-156</strain>
    </source>
</reference>
<keyword evidence="2" id="KW-1185">Reference proteome</keyword>